<dbReference type="OrthoDB" id="6022652at2759"/>
<dbReference type="InterPro" id="IPR051825">
    <property type="entry name" value="SRCIN1"/>
</dbReference>
<feature type="compositionally biased region" description="Polar residues" evidence="2">
    <location>
        <begin position="382"/>
        <end position="395"/>
    </location>
</feature>
<name>A0A7L2EHS5_ANTMN</name>
<dbReference type="GO" id="GO:0061001">
    <property type="term" value="P:regulation of dendritic spine morphogenesis"/>
    <property type="evidence" value="ECO:0007669"/>
    <property type="project" value="TreeGrafter"/>
</dbReference>
<dbReference type="AlphaFoldDB" id="A0A7L2EHS5"/>
<feature type="coiled-coil region" evidence="1">
    <location>
        <begin position="430"/>
        <end position="460"/>
    </location>
</feature>
<comment type="caution">
    <text evidence="3">The sequence shown here is derived from an EMBL/GenBank/DDBJ whole genome shotgun (WGS) entry which is preliminary data.</text>
</comment>
<feature type="compositionally biased region" description="Low complexity" evidence="2">
    <location>
        <begin position="272"/>
        <end position="292"/>
    </location>
</feature>
<gene>
    <name evidence="3" type="primary">Srcin1_0</name>
    <name evidence="3" type="ORF">ANTMIN_R09066</name>
</gene>
<organism evidence="3 4">
    <name type="scientific">Anthoscopus minutus</name>
    <name type="common">Southern penduline-tit</name>
    <dbReference type="NCBI Taxonomy" id="156561"/>
    <lineage>
        <taxon>Eukaryota</taxon>
        <taxon>Metazoa</taxon>
        <taxon>Chordata</taxon>
        <taxon>Craniata</taxon>
        <taxon>Vertebrata</taxon>
        <taxon>Euteleostomi</taxon>
        <taxon>Archelosauria</taxon>
        <taxon>Archosauria</taxon>
        <taxon>Dinosauria</taxon>
        <taxon>Saurischia</taxon>
        <taxon>Theropoda</taxon>
        <taxon>Coelurosauria</taxon>
        <taxon>Aves</taxon>
        <taxon>Neognathae</taxon>
        <taxon>Neoaves</taxon>
        <taxon>Telluraves</taxon>
        <taxon>Australaves</taxon>
        <taxon>Passeriformes</taxon>
        <taxon>Paridae</taxon>
        <taxon>Anthoscopus</taxon>
    </lineage>
</organism>
<dbReference type="GO" id="GO:0015629">
    <property type="term" value="C:actin cytoskeleton"/>
    <property type="evidence" value="ECO:0007669"/>
    <property type="project" value="TreeGrafter"/>
</dbReference>
<feature type="compositionally biased region" description="Low complexity" evidence="2">
    <location>
        <begin position="110"/>
        <end position="129"/>
    </location>
</feature>
<proteinExistence type="predicted"/>
<feature type="non-terminal residue" evidence="3">
    <location>
        <position position="465"/>
    </location>
</feature>
<dbReference type="GO" id="GO:0005737">
    <property type="term" value="C:cytoplasm"/>
    <property type="evidence" value="ECO:0007669"/>
    <property type="project" value="TreeGrafter"/>
</dbReference>
<evidence type="ECO:0000313" key="4">
    <source>
        <dbReference type="Proteomes" id="UP000554720"/>
    </source>
</evidence>
<evidence type="ECO:0000256" key="1">
    <source>
        <dbReference type="SAM" id="Coils"/>
    </source>
</evidence>
<dbReference type="GO" id="GO:0014069">
    <property type="term" value="C:postsynaptic density"/>
    <property type="evidence" value="ECO:0007669"/>
    <property type="project" value="TreeGrafter"/>
</dbReference>
<feature type="region of interest" description="Disordered" evidence="2">
    <location>
        <begin position="82"/>
        <end position="165"/>
    </location>
</feature>
<keyword evidence="4" id="KW-1185">Reference proteome</keyword>
<dbReference type="EMBL" id="VWYI01035466">
    <property type="protein sequence ID" value="NXQ60910.1"/>
    <property type="molecule type" value="Genomic_DNA"/>
</dbReference>
<dbReference type="PANTHER" id="PTHR22741:SF5">
    <property type="entry name" value="SRC KINASE SIGNALING INHIBITOR 1"/>
    <property type="match status" value="1"/>
</dbReference>
<reference evidence="3 4" key="1">
    <citation type="submission" date="2019-09" db="EMBL/GenBank/DDBJ databases">
        <title>Bird 10,000 Genomes (B10K) Project - Family phase.</title>
        <authorList>
            <person name="Zhang G."/>
        </authorList>
    </citation>
    <scope>NUCLEOTIDE SEQUENCE [LARGE SCALE GENOMIC DNA]</scope>
    <source>
        <strain evidence="3">B10K-DU-011-42</strain>
        <tissue evidence="3">Muscle</tissue>
    </source>
</reference>
<evidence type="ECO:0000256" key="2">
    <source>
        <dbReference type="SAM" id="MobiDB-lite"/>
    </source>
</evidence>
<feature type="region of interest" description="Disordered" evidence="2">
    <location>
        <begin position="257"/>
        <end position="348"/>
    </location>
</feature>
<feature type="region of interest" description="Disordered" evidence="2">
    <location>
        <begin position="369"/>
        <end position="417"/>
    </location>
</feature>
<sequence>MDTLHALIVHMFPQKLTMGMLKSPNTAILIKDESRNVFYELEDVRDIQDRSIIKIYRKEPLYASFPASHITNGDLRREMVYTSRESSPTRRLNNMSPASHLASGSPPPVLQSSSPSRSRMSYSGGRPPSYAGSPVHHGERLASLPPAQGVSPSPSAILERRDVKPDEDLAGKNVMLVKNEGLYADPYGMVHEGRLSITSTQSLAGMGDPFGYSGGLYKRGSVRSLSTYSAAALQTELEDSLYKPNAPIYSDTYGPGLGFRMPPSSPQKMVEPGQSPHSPYSGPPSRSSPVRQSFRKDSCSSVFMDGPVGKTRNPSSSGPPELFPGTGERPLSGFGSPGPAKDTETRERMEAMEKQIASLTGLVQSALLRGSEAETPSEKTEATNGGTPPSVSTSRSGMGTPVPAPPPPSATSTPAGQPTAITRLHMQLHLHDLQQNASDLRNQLQQLKKLQLQNQETVKTLLRRT</sequence>
<keyword evidence="1" id="KW-0175">Coiled coil</keyword>
<feature type="compositionally biased region" description="Polar residues" evidence="2">
    <location>
        <begin position="83"/>
        <end position="97"/>
    </location>
</feature>
<dbReference type="PANTHER" id="PTHR22741">
    <property type="entry name" value="P140CAP/SNIP-RELATED"/>
    <property type="match status" value="1"/>
</dbReference>
<accession>A0A7L2EHS5</accession>
<evidence type="ECO:0000313" key="3">
    <source>
        <dbReference type="EMBL" id="NXQ60910.1"/>
    </source>
</evidence>
<protein>
    <submittedName>
        <fullName evidence="3">SRCN1 inhibitor</fullName>
    </submittedName>
</protein>
<dbReference type="Proteomes" id="UP000554720">
    <property type="component" value="Unassembled WGS sequence"/>
</dbReference>
<feature type="non-terminal residue" evidence="3">
    <location>
        <position position="1"/>
    </location>
</feature>